<dbReference type="Pfam" id="PF07550">
    <property type="entry name" value="Shr-like_HID"/>
    <property type="match status" value="1"/>
</dbReference>
<dbReference type="Pfam" id="PF17652">
    <property type="entry name" value="Glyco_hydro81C"/>
    <property type="match status" value="1"/>
</dbReference>
<dbReference type="Proteomes" id="UP000564806">
    <property type="component" value="Unassembled WGS sequence"/>
</dbReference>
<feature type="domain" description="F5/8 type C" evidence="11">
    <location>
        <begin position="31"/>
        <end position="169"/>
    </location>
</feature>
<dbReference type="GO" id="GO:0071555">
    <property type="term" value="P:cell wall organization"/>
    <property type="evidence" value="ECO:0007669"/>
    <property type="project" value="UniProtKB-KW"/>
</dbReference>
<dbReference type="Gene3D" id="2.70.98.30">
    <property type="entry name" value="Golgi alpha-mannosidase II, domain 4"/>
    <property type="match status" value="1"/>
</dbReference>
<dbReference type="GO" id="GO:0042973">
    <property type="term" value="F:glucan endo-1,3-beta-D-glucosidase activity"/>
    <property type="evidence" value="ECO:0007669"/>
    <property type="project" value="UniProtKB-EC"/>
</dbReference>
<evidence type="ECO:0000256" key="6">
    <source>
        <dbReference type="ARBA" id="ARBA00023295"/>
    </source>
</evidence>
<evidence type="ECO:0000256" key="1">
    <source>
        <dbReference type="ARBA" id="ARBA00000382"/>
    </source>
</evidence>
<reference evidence="12" key="1">
    <citation type="submission" date="2020-06" db="EMBL/GenBank/DDBJ databases">
        <title>Paenibacillus sp. nov., isolated from soil.</title>
        <authorList>
            <person name="Seo Y.L."/>
        </authorList>
    </citation>
    <scope>NUCLEOTIDE SEQUENCE [LARGE SCALE GENOMIC DNA]</scope>
    <source>
        <strain evidence="12">JW14</strain>
    </source>
</reference>
<feature type="domain" description="F5/8 type C" evidence="11">
    <location>
        <begin position="1073"/>
        <end position="1212"/>
    </location>
</feature>
<name>A0A850EM10_9BACL</name>
<dbReference type="InterPro" id="IPR005200">
    <property type="entry name" value="Endo-beta-glucanase"/>
</dbReference>
<gene>
    <name evidence="12" type="ORF">HPT30_10625</name>
</gene>
<keyword evidence="8" id="KW-0624">Polysaccharide degradation</keyword>
<protein>
    <recommendedName>
        <fullName evidence="3">glucan endo-1,3-beta-D-glucosidase</fullName>
        <ecNumber evidence="3">3.2.1.39</ecNumber>
    </recommendedName>
</protein>
<dbReference type="PANTHER" id="PTHR31983">
    <property type="entry name" value="ENDO-1,3(4)-BETA-GLUCANASE 1"/>
    <property type="match status" value="1"/>
</dbReference>
<dbReference type="EMBL" id="JABWCS010000204">
    <property type="protein sequence ID" value="NUU60800.1"/>
    <property type="molecule type" value="Genomic_DNA"/>
</dbReference>
<feature type="domain" description="F5/8 type C" evidence="11">
    <location>
        <begin position="1286"/>
        <end position="1431"/>
    </location>
</feature>
<proteinExistence type="inferred from homology"/>
<dbReference type="EC" id="3.2.1.39" evidence="3"/>
<dbReference type="PANTHER" id="PTHR31983:SF0">
    <property type="entry name" value="GLUCAN ENDO-1,3-BETA-D-GLUCOSIDASE 2"/>
    <property type="match status" value="1"/>
</dbReference>
<evidence type="ECO:0000313" key="13">
    <source>
        <dbReference type="Proteomes" id="UP000564806"/>
    </source>
</evidence>
<keyword evidence="5" id="KW-0119">Carbohydrate metabolism</keyword>
<feature type="domain" description="F5/8 type C" evidence="11">
    <location>
        <begin position="172"/>
        <end position="313"/>
    </location>
</feature>
<dbReference type="RefSeq" id="WP_175371371.1">
    <property type="nucleotide sequence ID" value="NZ_JABWCS010000204.1"/>
</dbReference>
<evidence type="ECO:0000256" key="4">
    <source>
        <dbReference type="ARBA" id="ARBA00022801"/>
    </source>
</evidence>
<dbReference type="Pfam" id="PF22633">
    <property type="entry name" value="F5_F8_type_C_2"/>
    <property type="match status" value="2"/>
</dbReference>
<dbReference type="GO" id="GO:0052861">
    <property type="term" value="F:endo-1,3(4)-beta-glucanase activity"/>
    <property type="evidence" value="ECO:0007669"/>
    <property type="project" value="InterPro"/>
</dbReference>
<dbReference type="InterPro" id="IPR040720">
    <property type="entry name" value="GH81_C"/>
</dbReference>
<evidence type="ECO:0000256" key="3">
    <source>
        <dbReference type="ARBA" id="ARBA00012780"/>
    </source>
</evidence>
<feature type="region of interest" description="Disordered" evidence="9">
    <location>
        <begin position="53"/>
        <end position="74"/>
    </location>
</feature>
<evidence type="ECO:0000256" key="2">
    <source>
        <dbReference type="ARBA" id="ARBA00010730"/>
    </source>
</evidence>
<keyword evidence="7" id="KW-0961">Cell wall biogenesis/degradation</keyword>
<evidence type="ECO:0000256" key="8">
    <source>
        <dbReference type="ARBA" id="ARBA00023326"/>
    </source>
</evidence>
<dbReference type="GO" id="GO:0000272">
    <property type="term" value="P:polysaccharide catabolic process"/>
    <property type="evidence" value="ECO:0007669"/>
    <property type="project" value="UniProtKB-KW"/>
</dbReference>
<keyword evidence="6" id="KW-0326">Glycosidase</keyword>
<feature type="compositionally biased region" description="Polar residues" evidence="9">
    <location>
        <begin position="55"/>
        <end position="74"/>
    </location>
</feature>
<accession>A0A850EM10</accession>
<dbReference type="Gene3D" id="2.60.120.260">
    <property type="entry name" value="Galactose-binding domain-like"/>
    <property type="match status" value="4"/>
</dbReference>
<sequence length="1431" mass="157496">MTPLRVMNGKKSTKFTAMTLVLSLLFSLVLVAPQRAEAAPSYLLSLDRPAYASGSEGNNTPDLAVDGNTSSRWSSSWGNTNDWIYVDLGASAQVDRIVLRWEGAYAKAYKIQVSQDELQWNEIHSKVNGTGGIEDFAVNGTGRYVRLQASEKALPQYGISLFEFEIYGTGGVNPPPVVLGPNVALNRPVTASSYEQSPYLPPNSTLPQLAVDGNKDTRWSSNPTDDEWIRVDLGSVRTLGRVIIDWEAAAGRIYDIQLSNDGNNWTTIYREMHGDGGTLNLPVYASGRYLQMKGIARATTFGYSIFEFKAYDYVQGDPRPAYTIAPLPTLTTVPVGQGSHSMNNRSVPQPKYPLYKADNLNTPLPSNDWWQSIMVNKLGNGIITLPLKSKYTKQGLSVLNPGAGYLSADGKAQEAAGSPDLYLMSSNINTSSMTNRITGYGDWSATAVLSDGAVEKLKTTFVKGSPYLFSEFSDPNSPELYLPASVRFFNDQNTEILAADGSSITADHIGLEITNSNGAPTPAMVKRTYGVFAPPGTTFKKVGSKLKIQLGQGQNYLSLAAIPKTADLSYYHQHAYAFVTDTKVVYSFNETTSDVTTDFNVTTQLKRPGFANTTLMAQLPHQWKVTTTPLTALSYPSIRGTMKVSEGNTFRTVDKFYGIVPQFTEPDDPTYSRQTLLNQLAILDTDTATDLMKADAYWQGKKLHPLAMGVLIADQIGNDHYKNLFLSRMKTILADWYTYTAGESDYFFDYNPDWGTLIYKTSEFGANSGITDHHFTYGYYVFASAVLATFDNDFKNKYSGMVDELIRDYANPSKTDPKYPYMRSFDAYEGHSWAGGYADNDSGNNQEAAGESLFGWVGQYMWSALTGQKNYRDASIMGFTTELNAVKQYWFNYDNDNWLPSYTHKTVGQVYGSSNFFGTFFNGNPVYVYGIHWLPTSEYLTSYGFEKDSAKVAGLYSGFVADNGGPEQDWYHIVWPIQALSDPQAVLNKWNPAPVQQNELFNTYWFVHSMASLGKRSTDIWATNGHSATVYKKGSAYQALIWNPTDAEITVTFRNASGVTGSAKVAAKKLVKVDPTKNTTGTGPTGPNLALNKTATSSPNPKTLARYAFDGDPGTRWESDFSDPQFIQVDLGASRSINYIVLNWEGAYAKSYRIETSVNGTSWNQVYATTTGAGGIERLSLNPTTARYVKLTGTQRGTPYGYSLWEFEVYGTGANLLAAPALTADSSASADSQPVNITFPDSPAWRKAVESIKVDDKELTADQFTISAGQIELDGALFEAAKDYEITVEASGYEEAAVQQPVAEVNTENLALHKPVTSSPNSVQAAVYAVDGDPGTRWESAYSDAQFLQVDLEAVKTVSRVVLDWEGAYAKAYTIELSVDGKTWTQVYNTKSGKGGLEQISFNPAEARYVRVNGQERGTNYGYSLWEISIY</sequence>
<dbReference type="InterPro" id="IPR011432">
    <property type="entry name" value="Shr-like_HID"/>
</dbReference>
<feature type="compositionally biased region" description="Low complexity" evidence="9">
    <location>
        <begin position="1076"/>
        <end position="1088"/>
    </location>
</feature>
<evidence type="ECO:0000256" key="9">
    <source>
        <dbReference type="SAM" id="MobiDB-lite"/>
    </source>
</evidence>
<comment type="caution">
    <text evidence="12">The sequence shown here is derived from an EMBL/GenBank/DDBJ whole genome shotgun (WGS) entry which is preliminary data.</text>
</comment>
<feature type="region of interest" description="Disordered" evidence="9">
    <location>
        <begin position="1076"/>
        <end position="1096"/>
    </location>
</feature>
<dbReference type="InterPro" id="IPR000421">
    <property type="entry name" value="FA58C"/>
</dbReference>
<evidence type="ECO:0000313" key="12">
    <source>
        <dbReference type="EMBL" id="NUU60800.1"/>
    </source>
</evidence>
<feature type="chain" id="PRO_5032910718" description="glucan endo-1,3-beta-D-glucosidase" evidence="10">
    <location>
        <begin position="39"/>
        <end position="1431"/>
    </location>
</feature>
<evidence type="ECO:0000256" key="7">
    <source>
        <dbReference type="ARBA" id="ARBA00023316"/>
    </source>
</evidence>
<comment type="catalytic activity">
    <reaction evidence="1">
        <text>Hydrolysis of (1-&gt;3)-beta-D-glucosidic linkages in (1-&gt;3)-beta-D-glucans.</text>
        <dbReference type="EC" id="3.2.1.39"/>
    </reaction>
</comment>
<dbReference type="Pfam" id="PF00754">
    <property type="entry name" value="F5_F8_type_C"/>
    <property type="match status" value="2"/>
</dbReference>
<keyword evidence="4" id="KW-0378">Hydrolase</keyword>
<dbReference type="PROSITE" id="PS50022">
    <property type="entry name" value="FA58C_3"/>
    <property type="match status" value="4"/>
</dbReference>
<dbReference type="InterPro" id="IPR008979">
    <property type="entry name" value="Galactose-bd-like_sf"/>
</dbReference>
<keyword evidence="13" id="KW-1185">Reference proteome</keyword>
<dbReference type="PROSITE" id="PS52008">
    <property type="entry name" value="GH81"/>
    <property type="match status" value="1"/>
</dbReference>
<evidence type="ECO:0000259" key="11">
    <source>
        <dbReference type="PROSITE" id="PS50022"/>
    </source>
</evidence>
<dbReference type="SUPFAM" id="SSF49785">
    <property type="entry name" value="Galactose-binding domain-like"/>
    <property type="match status" value="4"/>
</dbReference>
<evidence type="ECO:0000256" key="5">
    <source>
        <dbReference type="ARBA" id="ARBA00023277"/>
    </source>
</evidence>
<evidence type="ECO:0000256" key="10">
    <source>
        <dbReference type="SAM" id="SignalP"/>
    </source>
</evidence>
<organism evidence="12 13">
    <name type="scientific">Paenibacillus agri</name>
    <dbReference type="NCBI Taxonomy" id="2744309"/>
    <lineage>
        <taxon>Bacteria</taxon>
        <taxon>Bacillati</taxon>
        <taxon>Bacillota</taxon>
        <taxon>Bacilli</taxon>
        <taxon>Bacillales</taxon>
        <taxon>Paenibacillaceae</taxon>
        <taxon>Paenibacillus</taxon>
    </lineage>
</organism>
<comment type="similarity">
    <text evidence="2">Belongs to the glycosyl hydrolase 81 family.</text>
</comment>
<keyword evidence="10" id="KW-0732">Signal</keyword>
<feature type="signal peptide" evidence="10">
    <location>
        <begin position="1"/>
        <end position="38"/>
    </location>
</feature>